<feature type="compositionally biased region" description="Polar residues" evidence="6">
    <location>
        <begin position="1151"/>
        <end position="1176"/>
    </location>
</feature>
<feature type="compositionally biased region" description="Basic and acidic residues" evidence="6">
    <location>
        <begin position="788"/>
        <end position="804"/>
    </location>
</feature>
<feature type="region of interest" description="Disordered" evidence="6">
    <location>
        <begin position="376"/>
        <end position="414"/>
    </location>
</feature>
<feature type="coiled-coil region" evidence="5">
    <location>
        <begin position="1026"/>
        <end position="1122"/>
    </location>
</feature>
<feature type="compositionally biased region" description="Basic and acidic residues" evidence="6">
    <location>
        <begin position="400"/>
        <end position="411"/>
    </location>
</feature>
<keyword evidence="9" id="KW-1185">Reference proteome</keyword>
<dbReference type="GO" id="GO:0046872">
    <property type="term" value="F:metal ion binding"/>
    <property type="evidence" value="ECO:0007669"/>
    <property type="project" value="UniProtKB-KW"/>
</dbReference>
<feature type="region of interest" description="Disordered" evidence="6">
    <location>
        <begin position="922"/>
        <end position="988"/>
    </location>
</feature>
<evidence type="ECO:0000256" key="3">
    <source>
        <dbReference type="ARBA" id="ARBA00023038"/>
    </source>
</evidence>
<feature type="compositionally biased region" description="Low complexity" evidence="6">
    <location>
        <begin position="703"/>
        <end position="721"/>
    </location>
</feature>
<dbReference type="GO" id="GO:0001725">
    <property type="term" value="C:stress fiber"/>
    <property type="evidence" value="ECO:0007669"/>
    <property type="project" value="TreeGrafter"/>
</dbReference>
<organism evidence="8 9">
    <name type="scientific">Larinioides sclopetarius</name>
    <dbReference type="NCBI Taxonomy" id="280406"/>
    <lineage>
        <taxon>Eukaryota</taxon>
        <taxon>Metazoa</taxon>
        <taxon>Ecdysozoa</taxon>
        <taxon>Arthropoda</taxon>
        <taxon>Chelicerata</taxon>
        <taxon>Arachnida</taxon>
        <taxon>Araneae</taxon>
        <taxon>Araneomorphae</taxon>
        <taxon>Entelegynae</taxon>
        <taxon>Araneoidea</taxon>
        <taxon>Araneidae</taxon>
        <taxon>Larinioides</taxon>
    </lineage>
</organism>
<feature type="compositionally biased region" description="Low complexity" evidence="6">
    <location>
        <begin position="1251"/>
        <end position="1263"/>
    </location>
</feature>
<feature type="compositionally biased region" description="Low complexity" evidence="6">
    <location>
        <begin position="61"/>
        <end position="71"/>
    </location>
</feature>
<feature type="compositionally biased region" description="Basic and acidic residues" evidence="6">
    <location>
        <begin position="723"/>
        <end position="750"/>
    </location>
</feature>
<dbReference type="PROSITE" id="PS50023">
    <property type="entry name" value="LIM_DOMAIN_2"/>
    <property type="match status" value="1"/>
</dbReference>
<evidence type="ECO:0000313" key="9">
    <source>
        <dbReference type="Proteomes" id="UP001497382"/>
    </source>
</evidence>
<keyword evidence="5" id="KW-0175">Coiled coil</keyword>
<dbReference type="CDD" id="cd08368">
    <property type="entry name" value="LIM"/>
    <property type="match status" value="1"/>
</dbReference>
<keyword evidence="1 4" id="KW-0479">Metal-binding</keyword>
<dbReference type="Pfam" id="PF00412">
    <property type="entry name" value="LIM"/>
    <property type="match status" value="1"/>
</dbReference>
<dbReference type="Pfam" id="PF15949">
    <property type="entry name" value="DUF4757"/>
    <property type="match status" value="1"/>
</dbReference>
<protein>
    <recommendedName>
        <fullName evidence="7">LIM zinc-binding domain-containing protein</fullName>
    </recommendedName>
</protein>
<feature type="compositionally biased region" description="Polar residues" evidence="6">
    <location>
        <begin position="1183"/>
        <end position="1192"/>
    </location>
</feature>
<keyword evidence="3 4" id="KW-0440">LIM domain</keyword>
<feature type="compositionally biased region" description="Polar residues" evidence="6">
    <location>
        <begin position="1131"/>
        <end position="1140"/>
    </location>
</feature>
<dbReference type="SMART" id="SM00132">
    <property type="entry name" value="LIM"/>
    <property type="match status" value="1"/>
</dbReference>
<feature type="compositionally biased region" description="Polar residues" evidence="6">
    <location>
        <begin position="376"/>
        <end position="398"/>
    </location>
</feature>
<feature type="region of interest" description="Disordered" evidence="6">
    <location>
        <begin position="204"/>
        <end position="293"/>
    </location>
</feature>
<evidence type="ECO:0000259" key="7">
    <source>
        <dbReference type="PROSITE" id="PS50023"/>
    </source>
</evidence>
<evidence type="ECO:0000256" key="1">
    <source>
        <dbReference type="ARBA" id="ARBA00022723"/>
    </source>
</evidence>
<feature type="compositionally biased region" description="Polar residues" evidence="6">
    <location>
        <begin position="239"/>
        <end position="273"/>
    </location>
</feature>
<feature type="region of interest" description="Disordered" evidence="6">
    <location>
        <begin position="681"/>
        <end position="895"/>
    </location>
</feature>
<name>A0AAV2AGV4_9ARAC</name>
<dbReference type="InterPro" id="IPR031865">
    <property type="entry name" value="DUF4757"/>
</dbReference>
<dbReference type="GO" id="GO:0051496">
    <property type="term" value="P:positive regulation of stress fiber assembly"/>
    <property type="evidence" value="ECO:0007669"/>
    <property type="project" value="TreeGrafter"/>
</dbReference>
<feature type="domain" description="LIM zinc-binding" evidence="7">
    <location>
        <begin position="1474"/>
        <end position="1540"/>
    </location>
</feature>
<evidence type="ECO:0000256" key="5">
    <source>
        <dbReference type="SAM" id="Coils"/>
    </source>
</evidence>
<feature type="compositionally biased region" description="Basic residues" evidence="6">
    <location>
        <begin position="825"/>
        <end position="837"/>
    </location>
</feature>
<reference evidence="8 9" key="1">
    <citation type="submission" date="2024-04" db="EMBL/GenBank/DDBJ databases">
        <authorList>
            <person name="Rising A."/>
            <person name="Reimegard J."/>
            <person name="Sonavane S."/>
            <person name="Akerstrom W."/>
            <person name="Nylinder S."/>
            <person name="Hedman E."/>
            <person name="Kallberg Y."/>
        </authorList>
    </citation>
    <scope>NUCLEOTIDE SEQUENCE [LARGE SCALE GENOMIC DNA]</scope>
</reference>
<sequence length="1546" mass="171285">MPGTTRYSATFDRPYEEEERPASEPSNGSRRSRSQSWQANMGGDVRPYTPLGHNKPPPHRSSSTDSGTSSGAEHIPTRTVSKTVVKTHNNPFQFVKVASSPLYKKAEEQLKKVKEVKKPDVLKEEEEEWQTNLDSWKSRRRKMSEDVFRRQEEIRQFEQEEQSSQVAQKKIKTFSEMVESRANRGRTLSLCLISSPLELQEWDVQTNKSNSSHPFSEGSEENSAVNSEDEGVGEKRAFQNGNSLKNGSTNGCKAKANETSYADSGLESISSSHRMGDTPDSCSDFSQDSGSSIDCDSPRVSGLLLNSVNILEDFNSKSISRSNCEDSFTNSKTDSEVVSEKEMDLKSASVLNEKSECSDQEVQHVIEPIDNSICANISNDTKTSESSIDSCAPKSSSNDDSEHNKLERSIESENEVFVDDFEELNSQSKVYCPKAQQTSNAASSLKSMSVPSASLKSSNNLQKSINSEKSSSDSKKSSVAIRKSGINLIKLSNGGEKLNSVTEKSNTCNGTKKLNINTGADNLKSSNAVERSSIGCNPAKSTAVNCTEKSNVCKEITKLNTVDGSKKLNSNNGIEKSGANCDPLKSSAVNSLEKSNIRSTKKLNTINGLENLKSRNNAEKLSVGCDPAKSKIANSLEKSKIAKGTKKVNTVNGTENLKSINDKEKSSDSCDPAKVSIPNCVEKSVASNAEKLRTTSSKEKSKVSSQTQESSSTSSTKNVKNICDAKKSGTDDSIEKQKNSEILKTDKCSEKSNTSRNVDGKNNSSIEKSDTVNTEKPNPCNNGADQVDDNKETPASESPNKEEVLVDENEEKPKVHSEEGEMKKPKNVIRRKKKRATAKIVSMEITDDKMNSPENQTEPAVSSPRISDESLNIVFQSQSSKSKDSVGSMKTSISNSTEKVVLNDVPPVEKIAEEMEKLILQQLEEEERAKEMSSKLPTPDLFGSPEHNLIAPPKMAEPPKEKPPPPPVVESDAPKTTPLKRVNSTKRIKKEIHKRMSNFLGIEADENGICDESSVPPPPALEQILKVEIELEKENRKRRENAAEERLRLEETEIIEKEQEIIANLETEERQRQLFNNAEICDFMQDEDRIQKLKEERKKMENERLLAETQRLRLEEEKQLREREKFIRQQEAGNAPSTEISAPVLSDAEKLSNNAKPPNASSLCLGTKPNVSLSSSGGEGKTLSVSTSQQMNKIKEKPALPTKPEVPPKPLKKKEAIRKERERLRQEQEALQREREEHRLKLLKEQDELLKNNPKPYAPNAPASRLGPIPPLKPAYNPQLTNRIGPQPSTRENVIYTSQSYPGAQNGISGTSGCVEPVLNKQSKPVSSHKKVVQNDAWVQPKVSPVKKQTLESSPESKYNQNHWLIQEAEMRRIAELKERQLSAQYPIPQTHLAEDDVCSTSPRAPPTMLMNPPLQEKVWSYGHSNMPVKKYPPPASAEKPVGLYPAPPQPPAKPSRVVPMERPEHMLSVSGRKRCSHCSEELGRGAAMIIESLQLYYHIHCFQCCVCQAQLGNGSCGTDVRVRNNKLHCHNCYSNDEAGLKFSQV</sequence>
<feature type="region of interest" description="Disordered" evidence="6">
    <location>
        <begin position="1247"/>
        <end position="1269"/>
    </location>
</feature>
<evidence type="ECO:0000256" key="2">
    <source>
        <dbReference type="ARBA" id="ARBA00022833"/>
    </source>
</evidence>
<dbReference type="Proteomes" id="UP001497382">
    <property type="component" value="Unassembled WGS sequence"/>
</dbReference>
<dbReference type="GO" id="GO:0051893">
    <property type="term" value="P:regulation of focal adhesion assembly"/>
    <property type="evidence" value="ECO:0007669"/>
    <property type="project" value="TreeGrafter"/>
</dbReference>
<dbReference type="GO" id="GO:0032034">
    <property type="term" value="F:myosin II head/neck binding"/>
    <property type="evidence" value="ECO:0007669"/>
    <property type="project" value="TreeGrafter"/>
</dbReference>
<feature type="region of interest" description="Disordered" evidence="6">
    <location>
        <begin position="1127"/>
        <end position="1234"/>
    </location>
</feature>
<feature type="compositionally biased region" description="Basic and acidic residues" evidence="6">
    <location>
        <begin position="1213"/>
        <end position="1234"/>
    </location>
</feature>
<feature type="compositionally biased region" description="Polar residues" evidence="6">
    <location>
        <begin position="320"/>
        <end position="332"/>
    </location>
</feature>
<evidence type="ECO:0000256" key="6">
    <source>
        <dbReference type="SAM" id="MobiDB-lite"/>
    </source>
</evidence>
<accession>A0AAV2AGV4</accession>
<feature type="region of interest" description="Disordered" evidence="6">
    <location>
        <begin position="320"/>
        <end position="341"/>
    </location>
</feature>
<feature type="compositionally biased region" description="Polar residues" evidence="6">
    <location>
        <begin position="24"/>
        <end position="39"/>
    </location>
</feature>
<dbReference type="PANTHER" id="PTHR15551:SF3">
    <property type="entry name" value="LIM AND CALPONIN HOMOLOGY DOMAINS-CONTAINING PROTEIN 1"/>
    <property type="match status" value="1"/>
</dbReference>
<feature type="region of interest" description="Disordered" evidence="6">
    <location>
        <begin position="435"/>
        <end position="479"/>
    </location>
</feature>
<evidence type="ECO:0000256" key="4">
    <source>
        <dbReference type="PROSITE-ProRule" id="PRU00125"/>
    </source>
</evidence>
<dbReference type="Gene3D" id="2.10.110.10">
    <property type="entry name" value="Cysteine Rich Protein"/>
    <property type="match status" value="1"/>
</dbReference>
<keyword evidence="2 4" id="KW-0862">Zinc</keyword>
<dbReference type="PANTHER" id="PTHR15551">
    <property type="entry name" value="LIM DOMAIN ONLY 7"/>
    <property type="match status" value="1"/>
</dbReference>
<feature type="compositionally biased region" description="Low complexity" evidence="6">
    <location>
        <begin position="877"/>
        <end position="890"/>
    </location>
</feature>
<feature type="compositionally biased region" description="Basic and acidic residues" evidence="6">
    <location>
        <begin position="811"/>
        <end position="824"/>
    </location>
</feature>
<feature type="compositionally biased region" description="Polar residues" evidence="6">
    <location>
        <begin position="204"/>
        <end position="214"/>
    </location>
</feature>
<comment type="caution">
    <text evidence="8">The sequence shown here is derived from an EMBL/GenBank/DDBJ whole genome shotgun (WGS) entry which is preliminary data.</text>
</comment>
<evidence type="ECO:0000313" key="8">
    <source>
        <dbReference type="EMBL" id="CAL1283137.1"/>
    </source>
</evidence>
<feature type="region of interest" description="Disordered" evidence="6">
    <location>
        <begin position="1"/>
        <end position="84"/>
    </location>
</feature>
<feature type="compositionally biased region" description="Polar residues" evidence="6">
    <location>
        <begin position="435"/>
        <end position="462"/>
    </location>
</feature>
<feature type="compositionally biased region" description="Basic and acidic residues" evidence="6">
    <location>
        <begin position="690"/>
        <end position="702"/>
    </location>
</feature>
<dbReference type="EMBL" id="CAXIEN010000164">
    <property type="protein sequence ID" value="CAL1283137.1"/>
    <property type="molecule type" value="Genomic_DNA"/>
</dbReference>
<feature type="compositionally biased region" description="Polar residues" evidence="6">
    <location>
        <begin position="751"/>
        <end position="784"/>
    </location>
</feature>
<gene>
    <name evidence="8" type="ORF">LARSCL_LOCUS12427</name>
</gene>
<feature type="compositionally biased region" description="Low complexity" evidence="6">
    <location>
        <begin position="280"/>
        <end position="293"/>
    </location>
</feature>
<dbReference type="PROSITE" id="PS00478">
    <property type="entry name" value="LIM_DOMAIN_1"/>
    <property type="match status" value="1"/>
</dbReference>
<dbReference type="InterPro" id="IPR001781">
    <property type="entry name" value="Znf_LIM"/>
</dbReference>
<proteinExistence type="predicted"/>